<dbReference type="Proteomes" id="UP000234789">
    <property type="component" value="Unassembled WGS sequence"/>
</dbReference>
<feature type="compositionally biased region" description="Basic residues" evidence="1">
    <location>
        <begin position="138"/>
        <end position="149"/>
    </location>
</feature>
<feature type="compositionally biased region" description="Low complexity" evidence="1">
    <location>
        <begin position="93"/>
        <end position="105"/>
    </location>
</feature>
<dbReference type="AlphaFoldDB" id="A0A2N5NBG4"/>
<organism evidence="2 3">
    <name type="scientific">Paenibacillus pasadenensis</name>
    <dbReference type="NCBI Taxonomy" id="217090"/>
    <lineage>
        <taxon>Bacteria</taxon>
        <taxon>Bacillati</taxon>
        <taxon>Bacillota</taxon>
        <taxon>Bacilli</taxon>
        <taxon>Bacillales</taxon>
        <taxon>Paenibacillaceae</taxon>
        <taxon>Paenibacillus</taxon>
    </lineage>
</organism>
<accession>A0A2N5NBG4</accession>
<feature type="compositionally biased region" description="Low complexity" evidence="1">
    <location>
        <begin position="63"/>
        <end position="78"/>
    </location>
</feature>
<reference evidence="2 3" key="1">
    <citation type="submission" date="2017-05" db="EMBL/GenBank/DDBJ databases">
        <title>Functional genome analysis of Paenibacillus pasadenensis strain R16: insights on endophytic life style and antifungal activity.</title>
        <authorList>
            <person name="Passera A."/>
            <person name="Marcolungo L."/>
            <person name="Casati P."/>
            <person name="Brasca M."/>
            <person name="Quaglino F."/>
            <person name="Delledonne M."/>
        </authorList>
    </citation>
    <scope>NUCLEOTIDE SEQUENCE [LARGE SCALE GENOMIC DNA]</scope>
    <source>
        <strain evidence="2 3">R16</strain>
    </source>
</reference>
<keyword evidence="3" id="KW-1185">Reference proteome</keyword>
<evidence type="ECO:0000313" key="3">
    <source>
        <dbReference type="Proteomes" id="UP000234789"/>
    </source>
</evidence>
<protein>
    <submittedName>
        <fullName evidence="2">Uncharacterized protein</fullName>
    </submittedName>
</protein>
<feature type="region of interest" description="Disordered" evidence="1">
    <location>
        <begin position="1"/>
        <end position="105"/>
    </location>
</feature>
<sequence>MDSFYQSGFRPVKAGSRAASRPDGRRRGRRGRGAAAPGRGRRRQGHGRGRRRQGQGRGRRAKAWAGRGASGAGPAAWRGHGRGRQAKARDGRAGAAAASGISARSSRLRCTRSCGCAHDFSRGASAAQAQCGHGGRAPARRQSPRRRQR</sequence>
<evidence type="ECO:0000256" key="1">
    <source>
        <dbReference type="SAM" id="MobiDB-lite"/>
    </source>
</evidence>
<evidence type="ECO:0000313" key="2">
    <source>
        <dbReference type="EMBL" id="PLT47697.1"/>
    </source>
</evidence>
<comment type="caution">
    <text evidence="2">The sequence shown here is derived from an EMBL/GenBank/DDBJ whole genome shotgun (WGS) entry which is preliminary data.</text>
</comment>
<feature type="region of interest" description="Disordered" evidence="1">
    <location>
        <begin position="122"/>
        <end position="149"/>
    </location>
</feature>
<proteinExistence type="predicted"/>
<gene>
    <name evidence="2" type="ORF">B8V81_1921</name>
</gene>
<feature type="compositionally biased region" description="Basic residues" evidence="1">
    <location>
        <begin position="39"/>
        <end position="62"/>
    </location>
</feature>
<dbReference type="EMBL" id="NFEZ01000003">
    <property type="protein sequence ID" value="PLT47697.1"/>
    <property type="molecule type" value="Genomic_DNA"/>
</dbReference>
<name>A0A2N5NBG4_9BACL</name>